<protein>
    <submittedName>
        <fullName evidence="1">Uncharacterized protein</fullName>
    </submittedName>
</protein>
<accession>A0A0D2GN91</accession>
<organism evidence="1 2">
    <name type="scientific">Dethiosulfatarculus sandiegensis</name>
    <dbReference type="NCBI Taxonomy" id="1429043"/>
    <lineage>
        <taxon>Bacteria</taxon>
        <taxon>Pseudomonadati</taxon>
        <taxon>Thermodesulfobacteriota</taxon>
        <taxon>Desulfarculia</taxon>
        <taxon>Desulfarculales</taxon>
        <taxon>Desulfarculaceae</taxon>
        <taxon>Dethiosulfatarculus</taxon>
    </lineage>
</organism>
<dbReference type="EMBL" id="AZAC01000001">
    <property type="protein sequence ID" value="KIX16107.1"/>
    <property type="molecule type" value="Genomic_DNA"/>
</dbReference>
<evidence type="ECO:0000313" key="1">
    <source>
        <dbReference type="EMBL" id="KIX16107.1"/>
    </source>
</evidence>
<comment type="caution">
    <text evidence="1">The sequence shown here is derived from an EMBL/GenBank/DDBJ whole genome shotgun (WGS) entry which is preliminary data.</text>
</comment>
<dbReference type="AlphaFoldDB" id="A0A0D2GN91"/>
<dbReference type="InParanoid" id="A0A0D2GN91"/>
<name>A0A0D2GN91_9BACT</name>
<proteinExistence type="predicted"/>
<sequence>MDVRKILAIGVEAAVVRTAMGWSVKNAAYGFGITFTDTLGDTAQVRILHYRLVVL</sequence>
<dbReference type="Proteomes" id="UP000032233">
    <property type="component" value="Unassembled WGS sequence"/>
</dbReference>
<keyword evidence="2" id="KW-1185">Reference proteome</keyword>
<evidence type="ECO:0000313" key="2">
    <source>
        <dbReference type="Proteomes" id="UP000032233"/>
    </source>
</evidence>
<reference evidence="1 2" key="1">
    <citation type="submission" date="2013-11" db="EMBL/GenBank/DDBJ databases">
        <title>Metagenomic analysis of a methanogenic consortium involved in long chain n-alkane degradation.</title>
        <authorList>
            <person name="Davidova I.A."/>
            <person name="Callaghan A.V."/>
            <person name="Wawrik B."/>
            <person name="Pruitt S."/>
            <person name="Marks C."/>
            <person name="Duncan K.E."/>
            <person name="Suflita J.M."/>
        </authorList>
    </citation>
    <scope>NUCLEOTIDE SEQUENCE [LARGE SCALE GENOMIC DNA]</scope>
    <source>
        <strain evidence="1 2">SPR</strain>
    </source>
</reference>
<gene>
    <name evidence="1" type="ORF">X474_01295</name>
</gene>